<keyword evidence="3" id="KW-1133">Transmembrane helix</keyword>
<evidence type="ECO:0000256" key="4">
    <source>
        <dbReference type="ARBA" id="ARBA00023136"/>
    </source>
</evidence>
<dbReference type="GO" id="GO:0016020">
    <property type="term" value="C:membrane"/>
    <property type="evidence" value="ECO:0007669"/>
    <property type="project" value="UniProtKB-SubCell"/>
</dbReference>
<evidence type="ECO:0000313" key="7">
    <source>
        <dbReference type="EMBL" id="EMG47039.1"/>
    </source>
</evidence>
<dbReference type="STRING" id="1245528.M3JXA0"/>
<feature type="region of interest" description="Disordered" evidence="5">
    <location>
        <begin position="179"/>
        <end position="292"/>
    </location>
</feature>
<dbReference type="InterPro" id="IPR007074">
    <property type="entry name" value="LicD/FKTN/FKRP_NTP_transf"/>
</dbReference>
<evidence type="ECO:0000259" key="6">
    <source>
        <dbReference type="Pfam" id="PF04991"/>
    </source>
</evidence>
<name>M3JXA0_CANMX</name>
<dbReference type="GO" id="GO:0009100">
    <property type="term" value="P:glycoprotein metabolic process"/>
    <property type="evidence" value="ECO:0007669"/>
    <property type="project" value="UniProtKB-ARBA"/>
</dbReference>
<comment type="subcellular location">
    <subcellularLocation>
        <location evidence="1">Membrane</location>
        <topology evidence="1">Single-pass membrane protein</topology>
    </subcellularLocation>
</comment>
<comment type="caution">
    <text evidence="7">The sequence shown here is derived from an EMBL/GenBank/DDBJ whole genome shotgun (WGS) entry which is preliminary data.</text>
</comment>
<dbReference type="HOGENOM" id="CLU_008074_1_0_1"/>
<feature type="compositionally biased region" description="Basic and acidic residues" evidence="5">
    <location>
        <begin position="180"/>
        <end position="287"/>
    </location>
</feature>
<feature type="domain" description="LicD/FKTN/FKRP nucleotidyltransferase" evidence="6">
    <location>
        <begin position="553"/>
        <end position="673"/>
    </location>
</feature>
<dbReference type="Pfam" id="PF04991">
    <property type="entry name" value="LicD"/>
    <property type="match status" value="1"/>
</dbReference>
<dbReference type="PANTHER" id="PTHR15407:SF28">
    <property type="entry name" value="RIBITOL-5-PHOSPHATE TRANSFERASE FKTN"/>
    <property type="match status" value="1"/>
</dbReference>
<dbReference type="GO" id="GO:0016740">
    <property type="term" value="F:transferase activity"/>
    <property type="evidence" value="ECO:0007669"/>
    <property type="project" value="UniProtKB-KW"/>
</dbReference>
<evidence type="ECO:0000313" key="8">
    <source>
        <dbReference type="Proteomes" id="UP000011777"/>
    </source>
</evidence>
<sequence length="894" mass="104969">KKFNYFDDLILKVYDFNYLNDHKLNYLRNNDPEKFFNLKINSLIQQKQQHDLENKFWLIDTTIKKDVDTQLTIPDYYLSYSASASSEDSKPVISSFDPRFTLGLYYNYINTQLSQSKGKKDDLVEVPFNWYDWVDMSVLDKYLIASKNEKPDCSFLDAREDARKIETKNKKIQKLADQWEADKKKAEEDKKKAEEEKQKEEEEKKKQKEDEEKKKEDEEKKKEEDSKKSEEDSKKQEEEKNKSVEDEEKKKQDDKLKEEQDKKKAEEEAKLKEEEFKKSEQQQKRSLELSANIKPEDEKIDMAKVFEDAYQKISEEERKKLEEDVENAVKRVPDPNSWCLSNDQLPIDNNDKQIVHPGFNVFKNPGRTTEQKAIIAGKSFLYSFAAVPSSILFLTAEGSYQVNVKHDAPLLRNNIPETFIHNKQDMKLNTLDEFHSLKKNHKPDTANVIEDYLLHIPKESFVFNGDAMILNYEKRIEKGDELTTKELKYLDSLRYSADKVAHGGPPKYFAESRLIGTTHGDHYDWRFFNGLMGGTIEQSLTLHRLIRAWLSFTRKTGVTTWIAHGSLLSWYWNGIAFPWDNDIDVQVPVMDLHKLSLNYNQTLIVEDPEDGFGRYFLDCGSFITLREKGNGNNNIDARFVDVDTGLYIDITGLALSNSKTPGDYERDLPKSFVKDEQNPRVANEILQIYNCRNNHFTAYDELSPLIKSSVEGEIGYIPSKFSNILSKEYRDGMKSYSFSGYIFVPKIRLWVKEEDLYYFLHNKNQWQQYHMMNSMIGEDPDTRVKDFSYALTDDEFEKLQYTHDNPYKKIDRPLKLTESEKRRVKSFSESELLEFLSNDELLMDYYSTRKFTLFHEQEIMQLTFGKSTAKLMSSSVDLPPLKFEPYLYRLHIDS</sequence>
<dbReference type="OMA" id="FTLAMYY"/>
<accession>M3JXA0</accession>
<evidence type="ECO:0000256" key="1">
    <source>
        <dbReference type="ARBA" id="ARBA00004167"/>
    </source>
</evidence>
<dbReference type="OrthoDB" id="444255at2759"/>
<organism evidence="7 8">
    <name type="scientific">Candida maltosa (strain Xu316)</name>
    <name type="common">Yeast</name>
    <dbReference type="NCBI Taxonomy" id="1245528"/>
    <lineage>
        <taxon>Eukaryota</taxon>
        <taxon>Fungi</taxon>
        <taxon>Dikarya</taxon>
        <taxon>Ascomycota</taxon>
        <taxon>Saccharomycotina</taxon>
        <taxon>Pichiomycetes</taxon>
        <taxon>Debaryomycetaceae</taxon>
        <taxon>Candida/Lodderomyces clade</taxon>
        <taxon>Candida</taxon>
    </lineage>
</organism>
<keyword evidence="8" id="KW-1185">Reference proteome</keyword>
<dbReference type="EMBL" id="AOGT01001758">
    <property type="protein sequence ID" value="EMG47039.1"/>
    <property type="molecule type" value="Genomic_DNA"/>
</dbReference>
<protein>
    <submittedName>
        <fullName evidence="7">Positive regulator of mannosylphosphate transferase, putative</fullName>
    </submittedName>
</protein>
<evidence type="ECO:0000256" key="5">
    <source>
        <dbReference type="SAM" id="MobiDB-lite"/>
    </source>
</evidence>
<evidence type="ECO:0000256" key="3">
    <source>
        <dbReference type="ARBA" id="ARBA00022989"/>
    </source>
</evidence>
<dbReference type="Proteomes" id="UP000011777">
    <property type="component" value="Unassembled WGS sequence"/>
</dbReference>
<dbReference type="AlphaFoldDB" id="M3JXA0"/>
<reference evidence="7 8" key="1">
    <citation type="submission" date="2013-02" db="EMBL/GenBank/DDBJ databases">
        <title>Genome sequence of Candida maltosa Xu316, a potential industrial strain for xylitol and ethanol production.</title>
        <authorList>
            <person name="Yu J."/>
            <person name="Wang Q."/>
            <person name="Geng X."/>
            <person name="Bao W."/>
            <person name="He P."/>
            <person name="Cai J."/>
        </authorList>
    </citation>
    <scope>NUCLEOTIDE SEQUENCE [LARGE SCALE GENOMIC DNA]</scope>
    <source>
        <strain evidence="8">Xu316</strain>
    </source>
</reference>
<feature type="non-terminal residue" evidence="7">
    <location>
        <position position="1"/>
    </location>
</feature>
<proteinExistence type="predicted"/>
<dbReference type="PANTHER" id="PTHR15407">
    <property type="entry name" value="FUKUTIN-RELATED"/>
    <property type="match status" value="1"/>
</dbReference>
<keyword evidence="2" id="KW-0812">Transmembrane</keyword>
<keyword evidence="7" id="KW-0808">Transferase</keyword>
<dbReference type="InterPro" id="IPR009644">
    <property type="entry name" value="FKTN/MNN4/W02B3.4-1"/>
</dbReference>
<evidence type="ECO:0000256" key="2">
    <source>
        <dbReference type="ARBA" id="ARBA00022692"/>
    </source>
</evidence>
<dbReference type="eggNOG" id="ENOG502QREF">
    <property type="taxonomic scope" value="Eukaryota"/>
</dbReference>
<gene>
    <name evidence="7" type="ORF">G210_2693</name>
</gene>
<keyword evidence="4" id="KW-0472">Membrane</keyword>